<keyword evidence="12" id="KW-0251">Elongation factor</keyword>
<evidence type="ECO:0000256" key="8">
    <source>
        <dbReference type="HAMAP-Rule" id="MF_00105"/>
    </source>
</evidence>
<dbReference type="GO" id="GO:0032784">
    <property type="term" value="P:regulation of DNA-templated transcription elongation"/>
    <property type="evidence" value="ECO:0007669"/>
    <property type="project" value="UniProtKB-UniRule"/>
</dbReference>
<evidence type="ECO:0000256" key="4">
    <source>
        <dbReference type="ARBA" id="ARBA00023125"/>
    </source>
</evidence>
<protein>
    <recommendedName>
        <fullName evidence="2 8">Transcription elongation factor GreA</fullName>
    </recommendedName>
    <alternativeName>
        <fullName evidence="7 8">Transcript cleavage factor GreA</fullName>
    </alternativeName>
</protein>
<dbReference type="HAMAP" id="MF_00105">
    <property type="entry name" value="GreA_GreB"/>
    <property type="match status" value="1"/>
</dbReference>
<dbReference type="NCBIfam" id="NF001263">
    <property type="entry name" value="PRK00226.1-4"/>
    <property type="match status" value="1"/>
</dbReference>
<dbReference type="PIRSF" id="PIRSF006092">
    <property type="entry name" value="GreA_GreB"/>
    <property type="match status" value="1"/>
</dbReference>
<keyword evidence="3 8" id="KW-0805">Transcription regulation</keyword>
<dbReference type="InterPro" id="IPR036805">
    <property type="entry name" value="Tscrpt_elong_fac_GreA/B_N_sf"/>
</dbReference>
<dbReference type="InterPro" id="IPR023459">
    <property type="entry name" value="Tscrpt_elong_fac_GreA/B_fam"/>
</dbReference>
<dbReference type="SUPFAM" id="SSF46557">
    <property type="entry name" value="GreA transcript cleavage protein, N-terminal domain"/>
    <property type="match status" value="1"/>
</dbReference>
<sequence>MTPKQKFITQAGLDKLKEELEYLKHTKRREVAQRIRDAQELGDLSENAEYTAAKEEQANTDRRIMELEDIIRSVTVIKKASRVEDVHIGTTVEVENTEGQKFSYTITGSNEADPSAGMISNESPLGQKFLGKKVGEQVEVTTPKNVLTFKILNIS</sequence>
<keyword evidence="4 8" id="KW-0238">DNA-binding</keyword>
<dbReference type="EMBL" id="MHKD01000042">
    <property type="protein sequence ID" value="OGY81728.1"/>
    <property type="molecule type" value="Genomic_DNA"/>
</dbReference>
<dbReference type="InterPro" id="IPR022691">
    <property type="entry name" value="Tscrpt_elong_fac_GreA/B_N"/>
</dbReference>
<dbReference type="InterPro" id="IPR036953">
    <property type="entry name" value="GreA/GreB_C_sf"/>
</dbReference>
<keyword evidence="5 8" id="KW-0804">Transcription</keyword>
<dbReference type="Pfam" id="PF01272">
    <property type="entry name" value="GreA_GreB"/>
    <property type="match status" value="1"/>
</dbReference>
<dbReference type="NCBIfam" id="TIGR01462">
    <property type="entry name" value="greA"/>
    <property type="match status" value="1"/>
</dbReference>
<dbReference type="SUPFAM" id="SSF54534">
    <property type="entry name" value="FKBP-like"/>
    <property type="match status" value="1"/>
</dbReference>
<keyword evidence="12" id="KW-0648">Protein biosynthesis</keyword>
<evidence type="ECO:0000259" key="11">
    <source>
        <dbReference type="Pfam" id="PF03449"/>
    </source>
</evidence>
<dbReference type="InterPro" id="IPR018151">
    <property type="entry name" value="TF_GreA/GreB_CS"/>
</dbReference>
<reference evidence="12 13" key="1">
    <citation type="journal article" date="2016" name="Nat. Commun.">
        <title>Thousands of microbial genomes shed light on interconnected biogeochemical processes in an aquifer system.</title>
        <authorList>
            <person name="Anantharaman K."/>
            <person name="Brown C.T."/>
            <person name="Hug L.A."/>
            <person name="Sharon I."/>
            <person name="Castelle C.J."/>
            <person name="Probst A.J."/>
            <person name="Thomas B.C."/>
            <person name="Singh A."/>
            <person name="Wilkins M.J."/>
            <person name="Karaoz U."/>
            <person name="Brodie E.L."/>
            <person name="Williams K.H."/>
            <person name="Hubbard S.S."/>
            <person name="Banfield J.F."/>
        </authorList>
    </citation>
    <scope>NUCLEOTIDE SEQUENCE [LARGE SCALE GENOMIC DNA]</scope>
</reference>
<evidence type="ECO:0000313" key="12">
    <source>
        <dbReference type="EMBL" id="OGY81728.1"/>
    </source>
</evidence>
<dbReference type="Proteomes" id="UP000176952">
    <property type="component" value="Unassembled WGS sequence"/>
</dbReference>
<dbReference type="InterPro" id="IPR028624">
    <property type="entry name" value="Tscrpt_elong_fac_GreA/B"/>
</dbReference>
<gene>
    <name evidence="8" type="primary">greA</name>
    <name evidence="12" type="ORF">A3F54_01345</name>
</gene>
<proteinExistence type="inferred from homology"/>
<evidence type="ECO:0000259" key="10">
    <source>
        <dbReference type="Pfam" id="PF01272"/>
    </source>
</evidence>
<dbReference type="FunFam" id="1.10.287.180:FF:000001">
    <property type="entry name" value="Transcription elongation factor GreA"/>
    <property type="match status" value="1"/>
</dbReference>
<dbReference type="AlphaFoldDB" id="A0A1G2AXV7"/>
<dbReference type="Pfam" id="PF03449">
    <property type="entry name" value="GreA_GreB_N"/>
    <property type="match status" value="1"/>
</dbReference>
<organism evidence="12 13">
    <name type="scientific">Candidatus Kerfeldbacteria bacterium RIFCSPHIGHO2_12_FULL_48_17</name>
    <dbReference type="NCBI Taxonomy" id="1798542"/>
    <lineage>
        <taxon>Bacteria</taxon>
        <taxon>Candidatus Kerfeldiibacteriota</taxon>
    </lineage>
</organism>
<comment type="function">
    <text evidence="6 8 9">Necessary for efficient RNA polymerase transcription elongation past template-encoded arresting sites. The arresting sites in DNA have the property of trapping a certain fraction of elongating RNA polymerases that pass through, resulting in locked ternary complexes. Cleavage of the nascent transcript by cleavage factors such as GreA or GreB allows the resumption of elongation from the new 3'terminus. GreA releases sequences of 2 to 3 nucleotides.</text>
</comment>
<dbReference type="PANTHER" id="PTHR30437:SF4">
    <property type="entry name" value="TRANSCRIPTION ELONGATION FACTOR GREA"/>
    <property type="match status" value="1"/>
</dbReference>
<dbReference type="FunFam" id="3.10.50.30:FF:000001">
    <property type="entry name" value="Transcription elongation factor GreA"/>
    <property type="match status" value="1"/>
</dbReference>
<dbReference type="GO" id="GO:0070063">
    <property type="term" value="F:RNA polymerase binding"/>
    <property type="evidence" value="ECO:0007669"/>
    <property type="project" value="InterPro"/>
</dbReference>
<dbReference type="GO" id="GO:0003677">
    <property type="term" value="F:DNA binding"/>
    <property type="evidence" value="ECO:0007669"/>
    <property type="project" value="UniProtKB-UniRule"/>
</dbReference>
<evidence type="ECO:0000256" key="7">
    <source>
        <dbReference type="ARBA" id="ARBA00030776"/>
    </source>
</evidence>
<evidence type="ECO:0000256" key="3">
    <source>
        <dbReference type="ARBA" id="ARBA00023015"/>
    </source>
</evidence>
<dbReference type="STRING" id="1798542.A3F54_01345"/>
<dbReference type="PANTHER" id="PTHR30437">
    <property type="entry name" value="TRANSCRIPTION ELONGATION FACTOR GREA"/>
    <property type="match status" value="1"/>
</dbReference>
<evidence type="ECO:0000256" key="6">
    <source>
        <dbReference type="ARBA" id="ARBA00024916"/>
    </source>
</evidence>
<evidence type="ECO:0000313" key="13">
    <source>
        <dbReference type="Proteomes" id="UP000176952"/>
    </source>
</evidence>
<evidence type="ECO:0000256" key="5">
    <source>
        <dbReference type="ARBA" id="ARBA00023163"/>
    </source>
</evidence>
<dbReference type="Gene3D" id="3.10.50.30">
    <property type="entry name" value="Transcription elongation factor, GreA/GreB, C-terminal domain"/>
    <property type="match status" value="1"/>
</dbReference>
<dbReference type="GO" id="GO:0003746">
    <property type="term" value="F:translation elongation factor activity"/>
    <property type="evidence" value="ECO:0007669"/>
    <property type="project" value="UniProtKB-KW"/>
</dbReference>
<evidence type="ECO:0000256" key="2">
    <source>
        <dbReference type="ARBA" id="ARBA00013729"/>
    </source>
</evidence>
<comment type="caution">
    <text evidence="12">The sequence shown here is derived from an EMBL/GenBank/DDBJ whole genome shotgun (WGS) entry which is preliminary data.</text>
</comment>
<name>A0A1G2AXV7_9BACT</name>
<comment type="similarity">
    <text evidence="1 8 9">Belongs to the GreA/GreB family.</text>
</comment>
<accession>A0A1G2AXV7</accession>
<feature type="domain" description="Transcription elongation factor GreA/GreB C-terminal" evidence="10">
    <location>
        <begin position="85"/>
        <end position="155"/>
    </location>
</feature>
<dbReference type="Gene3D" id="1.10.287.180">
    <property type="entry name" value="Transcription elongation factor, GreA/GreB, N-terminal domain"/>
    <property type="match status" value="1"/>
</dbReference>
<dbReference type="InterPro" id="IPR001437">
    <property type="entry name" value="Tscrpt_elong_fac_GreA/B_C"/>
</dbReference>
<dbReference type="GO" id="GO:0006354">
    <property type="term" value="P:DNA-templated transcription elongation"/>
    <property type="evidence" value="ECO:0007669"/>
    <property type="project" value="TreeGrafter"/>
</dbReference>
<feature type="domain" description="Transcription elongation factor GreA/GreB N-terminal" evidence="11">
    <location>
        <begin position="8"/>
        <end position="76"/>
    </location>
</feature>
<evidence type="ECO:0000256" key="9">
    <source>
        <dbReference type="RuleBase" id="RU000556"/>
    </source>
</evidence>
<dbReference type="InterPro" id="IPR006359">
    <property type="entry name" value="Tscrpt_elong_fac_GreA"/>
</dbReference>
<evidence type="ECO:0000256" key="1">
    <source>
        <dbReference type="ARBA" id="ARBA00008213"/>
    </source>
</evidence>
<dbReference type="PROSITE" id="PS00829">
    <property type="entry name" value="GREAB_1"/>
    <property type="match status" value="1"/>
</dbReference>